<sequence length="133" mass="14593">MGSTDRPPPADPGTRTRMFSLDRIGRYWLPAIILVVCVVVYVLSPDEVGLEVIGVLFGGGAAVVVVNYIQKVGFAGDIERDKEAETRAFYSRYGMWPGQASPELLAEARREGMLEHVVVPERPAPRPKADAPR</sequence>
<gene>
    <name evidence="2" type="ORF">UFOPK3564_02152</name>
</gene>
<name>A0A6J7I7D3_9ZZZZ</name>
<dbReference type="AlphaFoldDB" id="A0A6J7I7D3"/>
<evidence type="ECO:0000313" key="2">
    <source>
        <dbReference type="EMBL" id="CAB4926953.1"/>
    </source>
</evidence>
<feature type="transmembrane region" description="Helical" evidence="1">
    <location>
        <begin position="27"/>
        <end position="44"/>
    </location>
</feature>
<reference evidence="2" key="1">
    <citation type="submission" date="2020-05" db="EMBL/GenBank/DDBJ databases">
        <authorList>
            <person name="Chiriac C."/>
            <person name="Salcher M."/>
            <person name="Ghai R."/>
            <person name="Kavagutti S V."/>
        </authorList>
    </citation>
    <scope>NUCLEOTIDE SEQUENCE</scope>
</reference>
<keyword evidence="1" id="KW-1133">Transmembrane helix</keyword>
<protein>
    <submittedName>
        <fullName evidence="2">Unannotated protein</fullName>
    </submittedName>
</protein>
<proteinExistence type="predicted"/>
<dbReference type="EMBL" id="CAFBMK010000138">
    <property type="protein sequence ID" value="CAB4926953.1"/>
    <property type="molecule type" value="Genomic_DNA"/>
</dbReference>
<accession>A0A6J7I7D3</accession>
<feature type="transmembrane region" description="Helical" evidence="1">
    <location>
        <begin position="50"/>
        <end position="69"/>
    </location>
</feature>
<keyword evidence="1" id="KW-0472">Membrane</keyword>
<evidence type="ECO:0000256" key="1">
    <source>
        <dbReference type="SAM" id="Phobius"/>
    </source>
</evidence>
<organism evidence="2">
    <name type="scientific">freshwater metagenome</name>
    <dbReference type="NCBI Taxonomy" id="449393"/>
    <lineage>
        <taxon>unclassified sequences</taxon>
        <taxon>metagenomes</taxon>
        <taxon>ecological metagenomes</taxon>
    </lineage>
</organism>
<keyword evidence="1" id="KW-0812">Transmembrane</keyword>